<gene>
    <name evidence="1" type="primary">FAR3</name>
    <name evidence="1" type="ORF">FIM1_4100</name>
</gene>
<name>A0ABX6F200_KLUMA</name>
<proteinExistence type="predicted"/>
<dbReference type="Proteomes" id="UP000422736">
    <property type="component" value="Chromosome 6"/>
</dbReference>
<protein>
    <submittedName>
        <fullName evidence="1">Factor arrest protein 3</fullName>
    </submittedName>
</protein>
<dbReference type="EMBL" id="CP015059">
    <property type="protein sequence ID" value="QGN17368.1"/>
    <property type="molecule type" value="Genomic_DNA"/>
</dbReference>
<evidence type="ECO:0000313" key="2">
    <source>
        <dbReference type="Proteomes" id="UP000422736"/>
    </source>
</evidence>
<organism evidence="1 2">
    <name type="scientific">Kluyveromyces marxianus</name>
    <name type="common">Yeast</name>
    <name type="synonym">Candida kefyr</name>
    <dbReference type="NCBI Taxonomy" id="4911"/>
    <lineage>
        <taxon>Eukaryota</taxon>
        <taxon>Fungi</taxon>
        <taxon>Dikarya</taxon>
        <taxon>Ascomycota</taxon>
        <taxon>Saccharomycotina</taxon>
        <taxon>Saccharomycetes</taxon>
        <taxon>Saccharomycetales</taxon>
        <taxon>Saccharomycetaceae</taxon>
        <taxon>Kluyveromyces</taxon>
    </lineage>
</organism>
<accession>A0ABX6F200</accession>
<reference evidence="1 2" key="1">
    <citation type="submission" date="2016-03" db="EMBL/GenBank/DDBJ databases">
        <title>How can Kluyveromyces marxianus grow so fast - potential evolutionary course in Saccharomyces Complex revealed by comparative genomics.</title>
        <authorList>
            <person name="Mo W."/>
            <person name="Lu W."/>
            <person name="Yang X."/>
            <person name="Qi J."/>
            <person name="Lv H."/>
        </authorList>
    </citation>
    <scope>NUCLEOTIDE SEQUENCE [LARGE SCALE GENOMIC DNA]</scope>
    <source>
        <strain evidence="1 2">FIM1</strain>
    </source>
</reference>
<reference evidence="1 2" key="2">
    <citation type="submission" date="2019-11" db="EMBL/GenBank/DDBJ databases">
        <authorList>
            <person name="Lu H."/>
        </authorList>
    </citation>
    <scope>NUCLEOTIDE SEQUENCE [LARGE SCALE GENOMIC DNA]</scope>
    <source>
        <strain evidence="1 2">FIM1</strain>
    </source>
</reference>
<keyword evidence="2" id="KW-1185">Reference proteome</keyword>
<sequence>MEGSGDSFEYLLQLTKTLSSQAWSARQQTDKVEQSLKRLAKQHYIPYKEYSKPPTAEALDEFAQIKAKSPEELIVEENYRLMYQIQQQEYIHSKVCLLVQQINEMIVSIRDFIVEYKATAPHKHQEFVAANVVNPVQSLSSAQTALEKGHNVANKKVAMLIEELVLACKNVPWNKIEKDDLAYQRFKSLVKDFEDKYNIQLVSESLLLT</sequence>
<evidence type="ECO:0000313" key="1">
    <source>
        <dbReference type="EMBL" id="QGN17368.1"/>
    </source>
</evidence>